<accession>A0ABY2BAX0</accession>
<keyword evidence="1" id="KW-0472">Membrane</keyword>
<feature type="transmembrane region" description="Helical" evidence="1">
    <location>
        <begin position="140"/>
        <end position="157"/>
    </location>
</feature>
<evidence type="ECO:0000256" key="1">
    <source>
        <dbReference type="SAM" id="Phobius"/>
    </source>
</evidence>
<feature type="transmembrane region" description="Helical" evidence="1">
    <location>
        <begin position="7"/>
        <end position="27"/>
    </location>
</feature>
<keyword evidence="1" id="KW-1133">Transmembrane helix</keyword>
<comment type="caution">
    <text evidence="2">The sequence shown here is derived from an EMBL/GenBank/DDBJ whole genome shotgun (WGS) entry which is preliminary data.</text>
</comment>
<reference evidence="2 3" key="1">
    <citation type="journal article" date="2015" name="Stand. Genomic Sci.">
        <title>Genomic Encyclopedia of Bacterial and Archaeal Type Strains, Phase III: the genomes of soil and plant-associated and newly described type strains.</title>
        <authorList>
            <person name="Whitman W.B."/>
            <person name="Woyke T."/>
            <person name="Klenk H.P."/>
            <person name="Zhou Y."/>
            <person name="Lilburn T.G."/>
            <person name="Beck B.J."/>
            <person name="De Vos P."/>
            <person name="Vandamme P."/>
            <person name="Eisen J.A."/>
            <person name="Garrity G."/>
            <person name="Hugenholtz P."/>
            <person name="Kyrpides N.C."/>
        </authorList>
    </citation>
    <scope>NUCLEOTIDE SEQUENCE [LARGE SCALE GENOMIC DNA]</scope>
    <source>
        <strain evidence="2 3">VKM Ac-2538</strain>
    </source>
</reference>
<organism evidence="2 3">
    <name type="scientific">Kribbella orskensis</name>
    <dbReference type="NCBI Taxonomy" id="2512216"/>
    <lineage>
        <taxon>Bacteria</taxon>
        <taxon>Bacillati</taxon>
        <taxon>Actinomycetota</taxon>
        <taxon>Actinomycetes</taxon>
        <taxon>Propionibacteriales</taxon>
        <taxon>Kribbellaceae</taxon>
        <taxon>Kribbella</taxon>
    </lineage>
</organism>
<name>A0ABY2BAX0_9ACTN</name>
<feature type="transmembrane region" description="Helical" evidence="1">
    <location>
        <begin position="117"/>
        <end position="134"/>
    </location>
</feature>
<evidence type="ECO:0000313" key="3">
    <source>
        <dbReference type="Proteomes" id="UP000295818"/>
    </source>
</evidence>
<keyword evidence="3" id="KW-1185">Reference proteome</keyword>
<evidence type="ECO:0000313" key="2">
    <source>
        <dbReference type="EMBL" id="TCO14034.1"/>
    </source>
</evidence>
<keyword evidence="1" id="KW-0812">Transmembrane</keyword>
<dbReference type="Proteomes" id="UP000295818">
    <property type="component" value="Unassembled WGS sequence"/>
</dbReference>
<sequence>MRAYRSEVPWWVLAVIGGVPFGVAMGLSTKLDGSSWTEAGVGALVTGIPFGLAMGWWSANWQTGMKEAEGDLPTDKVEVAHQAAAGGPVPVDAEIRSAALSIASVQLGQFAGKTRRLSIVMMVLLWITSVVGAVADSLWALVPALFFGVMLFWQWYLPRQIRRRISVLSGATTASAD</sequence>
<protein>
    <submittedName>
        <fullName evidence="2">Uncharacterized protein</fullName>
    </submittedName>
</protein>
<proteinExistence type="predicted"/>
<feature type="transmembrane region" description="Helical" evidence="1">
    <location>
        <begin position="39"/>
        <end position="57"/>
    </location>
</feature>
<dbReference type="EMBL" id="SLWM01000021">
    <property type="protein sequence ID" value="TCO14034.1"/>
    <property type="molecule type" value="Genomic_DNA"/>
</dbReference>
<gene>
    <name evidence="2" type="ORF">EV644_121114</name>
</gene>